<evidence type="ECO:0000313" key="2">
    <source>
        <dbReference type="Proteomes" id="UP000031874"/>
    </source>
</evidence>
<keyword evidence="1" id="KW-0547">Nucleotide-binding</keyword>
<reference evidence="1 2" key="1">
    <citation type="journal article" date="2015" name="Genome Announc.">
        <title>Genome sequencing of 18 francisella strains to aid in assay development and testing.</title>
        <authorList>
            <person name="Johnson S.L."/>
            <person name="Daligault H.E."/>
            <person name="Davenport K.W."/>
            <person name="Coyne S.R."/>
            <person name="Frey K.G."/>
            <person name="Koroleva G.I."/>
            <person name="Broomall S.M."/>
            <person name="Bishop-Lilly K.A."/>
            <person name="Bruce D.C."/>
            <person name="Chertkov O."/>
            <person name="Freitas T."/>
            <person name="Jaissle J."/>
            <person name="Ladner J.T."/>
            <person name="Rosenzweig C.N."/>
            <person name="Gibbons H.S."/>
            <person name="Palacios G.F."/>
            <person name="Redden C.L."/>
            <person name="Xu Y."/>
            <person name="Minogue T.D."/>
            <person name="Chain P.S."/>
        </authorList>
    </citation>
    <scope>NUCLEOTIDE SEQUENCE [LARGE SCALE GENOMIC DNA]</scope>
    <source>
        <strain evidence="1 2">LVS</strain>
    </source>
</reference>
<dbReference type="EMBL" id="CP009694">
    <property type="protein sequence ID" value="AJI59023.1"/>
    <property type="molecule type" value="Genomic_DNA"/>
</dbReference>
<evidence type="ECO:0000313" key="1">
    <source>
        <dbReference type="EMBL" id="AJI59023.1"/>
    </source>
</evidence>
<name>A0AAI8BH87_FRATH</name>
<dbReference type="AlphaFoldDB" id="A0AAI8BH87"/>
<dbReference type="InterPro" id="IPR027417">
    <property type="entry name" value="P-loop_NTPase"/>
</dbReference>
<keyword evidence="1" id="KW-0347">Helicase</keyword>
<dbReference type="GO" id="GO:0004386">
    <property type="term" value="F:helicase activity"/>
    <property type="evidence" value="ECO:0007669"/>
    <property type="project" value="UniProtKB-KW"/>
</dbReference>
<dbReference type="Gene3D" id="3.40.50.300">
    <property type="entry name" value="P-loop containing nucleotide triphosphate hydrolases"/>
    <property type="match status" value="1"/>
</dbReference>
<protein>
    <submittedName>
        <fullName evidence="1">UvrD/REP helicase domain protein</fullName>
    </submittedName>
</protein>
<sequence length="110" mass="12765">MQYTAEQQKIINHDIAKLVNVRTMHSLGNSFLQAFAKAGFVKADKILKEYEVDAIIAKLLKTYQKEFNITKDIDNERIETFKNYISLLKSDLSLDNSKLKELNSKEKIIR</sequence>
<proteinExistence type="predicted"/>
<dbReference type="Proteomes" id="UP000031874">
    <property type="component" value="Chromosome"/>
</dbReference>
<keyword evidence="1" id="KW-0067">ATP-binding</keyword>
<keyword evidence="1" id="KW-0378">Hydrolase</keyword>
<gene>
    <name evidence="1" type="ORF">AW21_2013</name>
</gene>
<organism evidence="1 2">
    <name type="scientific">Francisella tularensis subsp. holarctica (strain LVS)</name>
    <dbReference type="NCBI Taxonomy" id="376619"/>
    <lineage>
        <taxon>Bacteria</taxon>
        <taxon>Pseudomonadati</taxon>
        <taxon>Pseudomonadota</taxon>
        <taxon>Gammaproteobacteria</taxon>
        <taxon>Thiotrichales</taxon>
        <taxon>Francisellaceae</taxon>
        <taxon>Francisella</taxon>
    </lineage>
</organism>
<accession>A0AAI8BH87</accession>